<evidence type="ECO:0000256" key="6">
    <source>
        <dbReference type="ARBA" id="ARBA00022777"/>
    </source>
</evidence>
<dbReference type="Pfam" id="PF00989">
    <property type="entry name" value="PAS"/>
    <property type="match status" value="1"/>
</dbReference>
<feature type="domain" description="PAC" evidence="16">
    <location>
        <begin position="497"/>
        <end position="547"/>
    </location>
</feature>
<dbReference type="Gene3D" id="3.30.450.20">
    <property type="entry name" value="PAS domain"/>
    <property type="match status" value="3"/>
</dbReference>
<feature type="domain" description="Response regulatory" evidence="14">
    <location>
        <begin position="1135"/>
        <end position="1249"/>
    </location>
</feature>
<accession>A0ABR9SHC1</accession>
<evidence type="ECO:0000256" key="8">
    <source>
        <dbReference type="PROSITE-ProRule" id="PRU00110"/>
    </source>
</evidence>
<evidence type="ECO:0000259" key="14">
    <source>
        <dbReference type="PROSITE" id="PS50110"/>
    </source>
</evidence>
<gene>
    <name evidence="19" type="ORF">IM725_14320</name>
</gene>
<dbReference type="PROSITE" id="PS50885">
    <property type="entry name" value="HAMP"/>
    <property type="match status" value="1"/>
</dbReference>
<dbReference type="EMBL" id="JADDOJ010000062">
    <property type="protein sequence ID" value="MBE7941753.1"/>
    <property type="molecule type" value="Genomic_DNA"/>
</dbReference>
<dbReference type="PRINTS" id="PR00344">
    <property type="entry name" value="BCTRLSENSOR"/>
</dbReference>
<feature type="transmembrane region" description="Helical" evidence="12">
    <location>
        <begin position="74"/>
        <end position="93"/>
    </location>
</feature>
<dbReference type="SUPFAM" id="SSF55785">
    <property type="entry name" value="PYP-like sensor domain (PAS domain)"/>
    <property type="match status" value="2"/>
</dbReference>
<evidence type="ECO:0000256" key="4">
    <source>
        <dbReference type="ARBA" id="ARBA00022553"/>
    </source>
</evidence>
<dbReference type="Pfam" id="PF01627">
    <property type="entry name" value="Hpt"/>
    <property type="match status" value="1"/>
</dbReference>
<evidence type="ECO:0000256" key="1">
    <source>
        <dbReference type="ARBA" id="ARBA00000085"/>
    </source>
</evidence>
<evidence type="ECO:0000259" key="15">
    <source>
        <dbReference type="PROSITE" id="PS50112"/>
    </source>
</evidence>
<dbReference type="CDD" id="cd00082">
    <property type="entry name" value="HisKA"/>
    <property type="match status" value="1"/>
</dbReference>
<sequence>MTSPAVQQLEDAGPVPMAGATDPSATAGPAAGASAPLDTAGPSAAPAYPRLTPAASAPPALRAVHGLRSLKARMPLAVFVVVLACVGSMAWYADRLMHRGLEAELLMRQADSARVLAQEFDDEIRDRLSAVRLEAAGLPAELLERPAAAQAFLDARPALQTLFSGGLLLVDANGALVASTAAAHPTTALADQGHVRLALSEGKAGVSLQLDGGELPLMHFTAPVQGPRGHRVGVLVGDVDLRQPGLLDERDGNSRSGQHYVVDPGSRRVIAASNPAQVMAPLAPPGQLPALDGILQGRFEPVVFEQDRRPVLAAAARIPSTGWIALTYLPTAEIFAPVRTAALRLGSTAAVLALLIGLATWWVMRRELRPMLDASRRLSLDMLGGVDPQPLPIRRRDEMGQLFEVFNRMLARLADRDAALRDSEARYRAAFATSPDAVLISRLSDGHVTEVNPGFRWMTGWAPAEVLDRSTTDLQLFVDPQAQRQIRERVLRDGMVLNVETELRVKDGRVITVLISTQRGQLAGDDCLITTARDITDRKHSERAIARLGAAYAALSQCNAAIVRCTNSTQLFDQVCRDIVQLARMKLAWVGMVDPDDGLVHPVAWHGDGADYLAGLTVSVDATRPEGRGPTGTAVRENRSIWCQDFQHDPRTEAWHERGARFGWGASGSLPLMRNGEVVGGLTLYSGELGIFDAEMQRLFEQMAADISFALGLYEREAARQVAEAELRKLSLAVEQSPTGIVITDRDGEIEYVNRAYLRFTGYGREELIGRNPRMLQSGRTSSATYQGMWKALLEGQAWEGEIVNRRKDGREYIASQMIVPLRQTDGRVSHYVAVSEDVTERRRVALELERHRQQLEQLVASRTEELAGARRAADAASAAKSEFIGNLSREIRAPMHVIVGAVHLLRGRGADLSQLAWLDQVDNASQHLMTLFDDVLDLSRMESGRVELAQVNFRLPGLLEEVAALLEPQARARQLLVELDGRAAPLWLRGDRARLRQALFNYMGNAIKYTPSGSVGVRVTVEQERADALLLRFEVKDTGVGIPAERLPRLFMAMEEAQAGPHEHVKGTGLGLAINRRLARMMGGDVGVRSMPGLGSAFWFTAWLGRGLAEQGDVRSDGAGHADALLRERHPGARVLLVEDDAANAEVTVALLEQAGLRVSVARDGAEGLNRARDGGFDLALLAIGLAQMDGLEVARRLRAMPGWDRVPIVALSAYAEEQRACLEAGMDDFIGKPARPELLYAQVLHWLDAPRLPRDREPTAPPAPPLPGPARDDAEFLDRMAGVPGVDAARLQAWQGQAARFRQACADLLELHGQDAQKLGALVARGDARGAIRVAHGLRNAAGMVAVAQVVDAAREIEQALQQDGAAAATRLDAPLQAIAQALEQVALLLPTPRGTPGAG</sequence>
<evidence type="ECO:0000256" key="2">
    <source>
        <dbReference type="ARBA" id="ARBA00004370"/>
    </source>
</evidence>
<dbReference type="SMART" id="SM00091">
    <property type="entry name" value="PAS"/>
    <property type="match status" value="2"/>
</dbReference>
<evidence type="ECO:0000313" key="19">
    <source>
        <dbReference type="EMBL" id="MBE7941753.1"/>
    </source>
</evidence>
<feature type="region of interest" description="Disordered" evidence="11">
    <location>
        <begin position="1254"/>
        <end position="1273"/>
    </location>
</feature>
<proteinExistence type="predicted"/>
<dbReference type="InterPro" id="IPR036890">
    <property type="entry name" value="HATPase_C_sf"/>
</dbReference>
<dbReference type="InterPro" id="IPR011006">
    <property type="entry name" value="CheY-like_superfamily"/>
</dbReference>
<feature type="compositionally biased region" description="Pro residues" evidence="11">
    <location>
        <begin position="1261"/>
        <end position="1270"/>
    </location>
</feature>
<dbReference type="SMART" id="SM00086">
    <property type="entry name" value="PAC"/>
    <property type="match status" value="2"/>
</dbReference>
<dbReference type="CDD" id="cd06225">
    <property type="entry name" value="HAMP"/>
    <property type="match status" value="1"/>
</dbReference>
<dbReference type="Gene3D" id="3.30.450.40">
    <property type="match status" value="1"/>
</dbReference>
<evidence type="ECO:0000259" key="16">
    <source>
        <dbReference type="PROSITE" id="PS50113"/>
    </source>
</evidence>
<dbReference type="Pfam" id="PF13426">
    <property type="entry name" value="PAS_9"/>
    <property type="match status" value="1"/>
</dbReference>
<dbReference type="InterPro" id="IPR000700">
    <property type="entry name" value="PAS-assoc_C"/>
</dbReference>
<comment type="caution">
    <text evidence="9">Lacks conserved residue(s) required for the propagation of feature annotation.</text>
</comment>
<dbReference type="SMART" id="SM00065">
    <property type="entry name" value="GAF"/>
    <property type="match status" value="1"/>
</dbReference>
<dbReference type="InterPro" id="IPR036097">
    <property type="entry name" value="HisK_dim/P_sf"/>
</dbReference>
<dbReference type="PANTHER" id="PTHR45339">
    <property type="entry name" value="HYBRID SIGNAL TRANSDUCTION HISTIDINE KINASE J"/>
    <property type="match status" value="1"/>
</dbReference>
<feature type="domain" description="PAS" evidence="15">
    <location>
        <begin position="726"/>
        <end position="772"/>
    </location>
</feature>
<comment type="caution">
    <text evidence="19">The sequence shown here is derived from an EMBL/GenBank/DDBJ whole genome shotgun (WGS) entry which is preliminary data.</text>
</comment>
<evidence type="ECO:0000256" key="10">
    <source>
        <dbReference type="SAM" id="Coils"/>
    </source>
</evidence>
<protein>
    <recommendedName>
        <fullName evidence="3">histidine kinase</fullName>
        <ecNumber evidence="3">2.7.13.3</ecNumber>
    </recommendedName>
</protein>
<reference evidence="19 20" key="1">
    <citation type="submission" date="2020-10" db="EMBL/GenBank/DDBJ databases">
        <title>Draft genome of Ramlibacter aquaticus LMG 30558.</title>
        <authorList>
            <person name="Props R."/>
        </authorList>
    </citation>
    <scope>NUCLEOTIDE SEQUENCE [LARGE SCALE GENOMIC DNA]</scope>
    <source>
        <strain evidence="19 20">LMG 30558</strain>
    </source>
</reference>
<dbReference type="InterPro" id="IPR003661">
    <property type="entry name" value="HisK_dim/P_dom"/>
</dbReference>
<keyword evidence="12" id="KW-0812">Transmembrane</keyword>
<evidence type="ECO:0000256" key="7">
    <source>
        <dbReference type="ARBA" id="ARBA00023012"/>
    </source>
</evidence>
<feature type="modified residue" description="Phosphohistidine" evidence="8">
    <location>
        <position position="1338"/>
    </location>
</feature>
<dbReference type="PANTHER" id="PTHR45339:SF5">
    <property type="entry name" value="HISTIDINE KINASE"/>
    <property type="match status" value="1"/>
</dbReference>
<evidence type="ECO:0000259" key="17">
    <source>
        <dbReference type="PROSITE" id="PS50885"/>
    </source>
</evidence>
<dbReference type="SUPFAM" id="SSF47226">
    <property type="entry name" value="Histidine-containing phosphotransfer domain, HPT domain"/>
    <property type="match status" value="1"/>
</dbReference>
<dbReference type="PROSITE" id="PS50894">
    <property type="entry name" value="HPT"/>
    <property type="match status" value="1"/>
</dbReference>
<feature type="transmembrane region" description="Helical" evidence="12">
    <location>
        <begin position="345"/>
        <end position="364"/>
    </location>
</feature>
<dbReference type="CDD" id="cd17546">
    <property type="entry name" value="REC_hyHK_CKI1_RcsC-like"/>
    <property type="match status" value="1"/>
</dbReference>
<dbReference type="Gene3D" id="3.40.50.2300">
    <property type="match status" value="1"/>
</dbReference>
<keyword evidence="20" id="KW-1185">Reference proteome</keyword>
<dbReference type="SUPFAM" id="SSF52172">
    <property type="entry name" value="CheY-like"/>
    <property type="match status" value="1"/>
</dbReference>
<dbReference type="Pfam" id="PF00672">
    <property type="entry name" value="HAMP"/>
    <property type="match status" value="1"/>
</dbReference>
<evidence type="ECO:0000259" key="13">
    <source>
        <dbReference type="PROSITE" id="PS50109"/>
    </source>
</evidence>
<comment type="catalytic activity">
    <reaction evidence="1">
        <text>ATP + protein L-histidine = ADP + protein N-phospho-L-histidine.</text>
        <dbReference type="EC" id="2.7.13.3"/>
    </reaction>
</comment>
<feature type="domain" description="HPt" evidence="18">
    <location>
        <begin position="1299"/>
        <end position="1395"/>
    </location>
</feature>
<dbReference type="RefSeq" id="WP_193781316.1">
    <property type="nucleotide sequence ID" value="NZ_JADDOJ010000062.1"/>
</dbReference>
<dbReference type="InterPro" id="IPR003018">
    <property type="entry name" value="GAF"/>
</dbReference>
<dbReference type="Gene3D" id="3.30.565.10">
    <property type="entry name" value="Histidine kinase-like ATPase, C-terminal domain"/>
    <property type="match status" value="1"/>
</dbReference>
<dbReference type="InterPro" id="IPR003660">
    <property type="entry name" value="HAMP_dom"/>
</dbReference>
<dbReference type="InterPro" id="IPR035965">
    <property type="entry name" value="PAS-like_dom_sf"/>
</dbReference>
<dbReference type="SMART" id="SM00304">
    <property type="entry name" value="HAMP"/>
    <property type="match status" value="1"/>
</dbReference>
<dbReference type="InterPro" id="IPR008207">
    <property type="entry name" value="Sig_transdc_His_kin_Hpt_dom"/>
</dbReference>
<dbReference type="CDD" id="cd00130">
    <property type="entry name" value="PAS"/>
    <property type="match status" value="2"/>
</dbReference>
<dbReference type="SMART" id="SM00388">
    <property type="entry name" value="HisKA"/>
    <property type="match status" value="1"/>
</dbReference>
<keyword evidence="12" id="KW-1133">Transmembrane helix</keyword>
<dbReference type="NCBIfam" id="TIGR00229">
    <property type="entry name" value="sensory_box"/>
    <property type="match status" value="2"/>
</dbReference>
<dbReference type="InterPro" id="IPR005467">
    <property type="entry name" value="His_kinase_dom"/>
</dbReference>
<dbReference type="PROSITE" id="PS50109">
    <property type="entry name" value="HIS_KIN"/>
    <property type="match status" value="1"/>
</dbReference>
<dbReference type="CDD" id="cd18773">
    <property type="entry name" value="PDC1_HK_sensor"/>
    <property type="match status" value="1"/>
</dbReference>
<name>A0ABR9SHC1_9BURK</name>
<comment type="subcellular location">
    <subcellularLocation>
        <location evidence="2">Membrane</location>
    </subcellularLocation>
</comment>
<keyword evidence="7" id="KW-0902">Two-component regulatory system</keyword>
<dbReference type="SMART" id="SM00448">
    <property type="entry name" value="REC"/>
    <property type="match status" value="1"/>
</dbReference>
<evidence type="ECO:0000256" key="5">
    <source>
        <dbReference type="ARBA" id="ARBA00022679"/>
    </source>
</evidence>
<dbReference type="Pfam" id="PF13185">
    <property type="entry name" value="GAF_2"/>
    <property type="match status" value="1"/>
</dbReference>
<evidence type="ECO:0000313" key="20">
    <source>
        <dbReference type="Proteomes" id="UP000715965"/>
    </source>
</evidence>
<dbReference type="EC" id="2.7.13.3" evidence="3"/>
<feature type="domain" description="Histidine kinase" evidence="13">
    <location>
        <begin position="887"/>
        <end position="1107"/>
    </location>
</feature>
<feature type="compositionally biased region" description="Low complexity" evidence="11">
    <location>
        <begin position="18"/>
        <end position="36"/>
    </location>
</feature>
<dbReference type="InterPro" id="IPR001610">
    <property type="entry name" value="PAC"/>
</dbReference>
<dbReference type="PROSITE" id="PS50112">
    <property type="entry name" value="PAS"/>
    <property type="match status" value="2"/>
</dbReference>
<feature type="region of interest" description="Disordered" evidence="11">
    <location>
        <begin position="1"/>
        <end position="51"/>
    </location>
</feature>
<dbReference type="PROSITE" id="PS50110">
    <property type="entry name" value="RESPONSE_REGULATORY"/>
    <property type="match status" value="1"/>
</dbReference>
<evidence type="ECO:0000259" key="18">
    <source>
        <dbReference type="PROSITE" id="PS50894"/>
    </source>
</evidence>
<dbReference type="Pfam" id="PF02518">
    <property type="entry name" value="HATPase_c"/>
    <property type="match status" value="1"/>
</dbReference>
<dbReference type="Pfam" id="PF00512">
    <property type="entry name" value="HisKA"/>
    <property type="match status" value="1"/>
</dbReference>
<dbReference type="InterPro" id="IPR036641">
    <property type="entry name" value="HPT_dom_sf"/>
</dbReference>
<dbReference type="InterPro" id="IPR000014">
    <property type="entry name" value="PAS"/>
</dbReference>
<keyword evidence="12" id="KW-0472">Membrane</keyword>
<keyword evidence="4 8" id="KW-0597">Phosphoprotein</keyword>
<dbReference type="InterPro" id="IPR001789">
    <property type="entry name" value="Sig_transdc_resp-reg_receiver"/>
</dbReference>
<evidence type="ECO:0000256" key="3">
    <source>
        <dbReference type="ARBA" id="ARBA00012438"/>
    </source>
</evidence>
<dbReference type="InterPro" id="IPR004358">
    <property type="entry name" value="Sig_transdc_His_kin-like_C"/>
</dbReference>
<dbReference type="SUPFAM" id="SSF55781">
    <property type="entry name" value="GAF domain-like"/>
    <property type="match status" value="1"/>
</dbReference>
<feature type="coiled-coil region" evidence="10">
    <location>
        <begin position="842"/>
        <end position="873"/>
    </location>
</feature>
<keyword evidence="10" id="KW-0175">Coiled coil</keyword>
<dbReference type="InterPro" id="IPR029016">
    <property type="entry name" value="GAF-like_dom_sf"/>
</dbReference>
<dbReference type="Gene3D" id="1.20.120.160">
    <property type="entry name" value="HPT domain"/>
    <property type="match status" value="1"/>
</dbReference>
<dbReference type="SUPFAM" id="SSF47384">
    <property type="entry name" value="Homodimeric domain of signal transducing histidine kinase"/>
    <property type="match status" value="1"/>
</dbReference>
<evidence type="ECO:0000256" key="9">
    <source>
        <dbReference type="PROSITE-ProRule" id="PRU00169"/>
    </source>
</evidence>
<dbReference type="InterPro" id="IPR003594">
    <property type="entry name" value="HATPase_dom"/>
</dbReference>
<evidence type="ECO:0000256" key="12">
    <source>
        <dbReference type="SAM" id="Phobius"/>
    </source>
</evidence>
<dbReference type="CDD" id="cd16922">
    <property type="entry name" value="HATPase_EvgS-ArcB-TorS-like"/>
    <property type="match status" value="1"/>
</dbReference>
<dbReference type="Gene3D" id="1.10.287.130">
    <property type="match status" value="1"/>
</dbReference>
<dbReference type="Pfam" id="PF00072">
    <property type="entry name" value="Response_reg"/>
    <property type="match status" value="1"/>
</dbReference>
<keyword evidence="5" id="KW-0808">Transferase</keyword>
<dbReference type="InterPro" id="IPR013767">
    <property type="entry name" value="PAS_fold"/>
</dbReference>
<dbReference type="SUPFAM" id="SSF55874">
    <property type="entry name" value="ATPase domain of HSP90 chaperone/DNA topoisomerase II/histidine kinase"/>
    <property type="match status" value="1"/>
</dbReference>
<dbReference type="Proteomes" id="UP000715965">
    <property type="component" value="Unassembled WGS sequence"/>
</dbReference>
<dbReference type="SMART" id="SM00387">
    <property type="entry name" value="HATPase_c"/>
    <property type="match status" value="1"/>
</dbReference>
<dbReference type="PROSITE" id="PS50113">
    <property type="entry name" value="PAC"/>
    <property type="match status" value="2"/>
</dbReference>
<feature type="domain" description="PAS" evidence="15">
    <location>
        <begin position="423"/>
        <end position="498"/>
    </location>
</feature>
<feature type="domain" description="HAMP" evidence="17">
    <location>
        <begin position="362"/>
        <end position="418"/>
    </location>
</feature>
<keyword evidence="6" id="KW-0418">Kinase</keyword>
<organism evidence="19 20">
    <name type="scientific">Ramlibacter aquaticus</name>
    <dbReference type="NCBI Taxonomy" id="2780094"/>
    <lineage>
        <taxon>Bacteria</taxon>
        <taxon>Pseudomonadati</taxon>
        <taxon>Pseudomonadota</taxon>
        <taxon>Betaproteobacteria</taxon>
        <taxon>Burkholderiales</taxon>
        <taxon>Comamonadaceae</taxon>
        <taxon>Ramlibacter</taxon>
    </lineage>
</organism>
<evidence type="ECO:0000256" key="11">
    <source>
        <dbReference type="SAM" id="MobiDB-lite"/>
    </source>
</evidence>
<feature type="domain" description="PAC" evidence="16">
    <location>
        <begin position="797"/>
        <end position="851"/>
    </location>
</feature>
<dbReference type="Gene3D" id="6.10.340.10">
    <property type="match status" value="1"/>
</dbReference>